<proteinExistence type="inferred from homology"/>
<dbReference type="CDD" id="cd05233">
    <property type="entry name" value="SDR_c"/>
    <property type="match status" value="1"/>
</dbReference>
<evidence type="ECO:0000313" key="5">
    <source>
        <dbReference type="Proteomes" id="UP000319817"/>
    </source>
</evidence>
<dbReference type="PRINTS" id="PR00081">
    <property type="entry name" value="GDHRDH"/>
</dbReference>
<organism evidence="4 5">
    <name type="scientific">Stieleria marina</name>
    <dbReference type="NCBI Taxonomy" id="1930275"/>
    <lineage>
        <taxon>Bacteria</taxon>
        <taxon>Pseudomonadati</taxon>
        <taxon>Planctomycetota</taxon>
        <taxon>Planctomycetia</taxon>
        <taxon>Pirellulales</taxon>
        <taxon>Pirellulaceae</taxon>
        <taxon>Stieleria</taxon>
    </lineage>
</organism>
<reference evidence="4 5" key="1">
    <citation type="submission" date="2019-02" db="EMBL/GenBank/DDBJ databases">
        <title>Deep-cultivation of Planctomycetes and their phenomic and genomic characterization uncovers novel biology.</title>
        <authorList>
            <person name="Wiegand S."/>
            <person name="Jogler M."/>
            <person name="Boedeker C."/>
            <person name="Pinto D."/>
            <person name="Vollmers J."/>
            <person name="Rivas-Marin E."/>
            <person name="Kohn T."/>
            <person name="Peeters S.H."/>
            <person name="Heuer A."/>
            <person name="Rast P."/>
            <person name="Oberbeckmann S."/>
            <person name="Bunk B."/>
            <person name="Jeske O."/>
            <person name="Meyerdierks A."/>
            <person name="Storesund J.E."/>
            <person name="Kallscheuer N."/>
            <person name="Luecker S."/>
            <person name="Lage O.M."/>
            <person name="Pohl T."/>
            <person name="Merkel B.J."/>
            <person name="Hornburger P."/>
            <person name="Mueller R.-W."/>
            <person name="Bruemmer F."/>
            <person name="Labrenz M."/>
            <person name="Spormann A.M."/>
            <person name="Op den Camp H."/>
            <person name="Overmann J."/>
            <person name="Amann R."/>
            <person name="Jetten M.S.M."/>
            <person name="Mascher T."/>
            <person name="Medema M.H."/>
            <person name="Devos D.P."/>
            <person name="Kaster A.-K."/>
            <person name="Ovreas L."/>
            <person name="Rohde M."/>
            <person name="Galperin M.Y."/>
            <person name="Jogler C."/>
        </authorList>
    </citation>
    <scope>NUCLEOTIDE SEQUENCE [LARGE SCALE GENOMIC DNA]</scope>
    <source>
        <strain evidence="4 5">K23_9</strain>
    </source>
</reference>
<dbReference type="PRINTS" id="PR00080">
    <property type="entry name" value="SDRFAMILY"/>
</dbReference>
<dbReference type="Gene3D" id="3.40.50.720">
    <property type="entry name" value="NAD(P)-binding Rossmann-like Domain"/>
    <property type="match status" value="1"/>
</dbReference>
<dbReference type="EC" id="1.3.1.104" evidence="4"/>
<keyword evidence="5" id="KW-1185">Reference proteome</keyword>
<evidence type="ECO:0000259" key="3">
    <source>
        <dbReference type="SMART" id="SM00822"/>
    </source>
</evidence>
<dbReference type="FunFam" id="3.40.50.720:FF:000084">
    <property type="entry name" value="Short-chain dehydrogenase reductase"/>
    <property type="match status" value="1"/>
</dbReference>
<dbReference type="InterPro" id="IPR036291">
    <property type="entry name" value="NAD(P)-bd_dom_sf"/>
</dbReference>
<dbReference type="InterPro" id="IPR057326">
    <property type="entry name" value="KR_dom"/>
</dbReference>
<dbReference type="GO" id="GO:0141148">
    <property type="term" value="F:enoyl-[acyl-carrier-protein] reductase (NADPH) activity"/>
    <property type="evidence" value="ECO:0007669"/>
    <property type="project" value="UniProtKB-EC"/>
</dbReference>
<dbReference type="SMART" id="SM00822">
    <property type="entry name" value="PKS_KR"/>
    <property type="match status" value="1"/>
</dbReference>
<keyword evidence="2 4" id="KW-0560">Oxidoreductase</keyword>
<dbReference type="InterPro" id="IPR020904">
    <property type="entry name" value="Sc_DH/Rdtase_CS"/>
</dbReference>
<dbReference type="PANTHER" id="PTHR43639:SF1">
    <property type="entry name" value="SHORT-CHAIN DEHYDROGENASE_REDUCTASE FAMILY PROTEIN"/>
    <property type="match status" value="1"/>
</dbReference>
<dbReference type="EMBL" id="CP036526">
    <property type="protein sequence ID" value="QDT10670.1"/>
    <property type="molecule type" value="Genomic_DNA"/>
</dbReference>
<dbReference type="PANTHER" id="PTHR43639">
    <property type="entry name" value="OXIDOREDUCTASE, SHORT-CHAIN DEHYDROGENASE/REDUCTASE FAMILY (AFU_ORTHOLOGUE AFUA_5G02870)"/>
    <property type="match status" value="1"/>
</dbReference>
<dbReference type="OrthoDB" id="9790146at2"/>
<sequence>MPDYSDHVALITGSATGVGRACALRFAEQGFNVVINYSKSEAEALKTASEAKDRGANVLVQGCDVADDRAVRAMIAKINDTFGRLDVLVNNAATTSFVPHSELEKLNELMWDRMLDVNLKGPFFVTRAAADLLQAGDGGSVVNISSVAGITGSGSSIAYCATKGGLNTMTKSLARVMAPKVRVNAVCPGPIDSRWIKEGNPSWDLDEMTAGYPIPKASTPDDICDAVIFFALGTGMTTGQLLPVDGGQTLLP</sequence>
<evidence type="ECO:0000313" key="4">
    <source>
        <dbReference type="EMBL" id="QDT10670.1"/>
    </source>
</evidence>
<name>A0A517NU79_9BACT</name>
<dbReference type="RefSeq" id="WP_145418385.1">
    <property type="nucleotide sequence ID" value="NZ_CP036526.1"/>
</dbReference>
<comment type="similarity">
    <text evidence="1">Belongs to the short-chain dehydrogenases/reductases (SDR) family.</text>
</comment>
<evidence type="ECO:0000256" key="1">
    <source>
        <dbReference type="ARBA" id="ARBA00006484"/>
    </source>
</evidence>
<dbReference type="AlphaFoldDB" id="A0A517NU79"/>
<protein>
    <submittedName>
        <fullName evidence="4">Enoyl-[acyl-carrier-protein] reductase [NADPH] FabL</fullName>
        <ecNumber evidence="4">1.3.1.104</ecNumber>
    </submittedName>
</protein>
<dbReference type="InterPro" id="IPR002347">
    <property type="entry name" value="SDR_fam"/>
</dbReference>
<dbReference type="Proteomes" id="UP000319817">
    <property type="component" value="Chromosome"/>
</dbReference>
<dbReference type="SUPFAM" id="SSF51735">
    <property type="entry name" value="NAD(P)-binding Rossmann-fold domains"/>
    <property type="match status" value="1"/>
</dbReference>
<dbReference type="PROSITE" id="PS00061">
    <property type="entry name" value="ADH_SHORT"/>
    <property type="match status" value="1"/>
</dbReference>
<evidence type="ECO:0000256" key="2">
    <source>
        <dbReference type="ARBA" id="ARBA00023002"/>
    </source>
</evidence>
<accession>A0A517NU79</accession>
<dbReference type="Pfam" id="PF13561">
    <property type="entry name" value="adh_short_C2"/>
    <property type="match status" value="1"/>
</dbReference>
<feature type="domain" description="Ketoreductase" evidence="3">
    <location>
        <begin position="7"/>
        <end position="194"/>
    </location>
</feature>
<gene>
    <name evidence="4" type="primary">fabL_1</name>
    <name evidence="4" type="ORF">K239x_26270</name>
</gene>